<evidence type="ECO:0000313" key="1">
    <source>
        <dbReference type="EMBL" id="MBP1874912.1"/>
    </source>
</evidence>
<dbReference type="Proteomes" id="UP000823773">
    <property type="component" value="Unassembled WGS sequence"/>
</dbReference>
<keyword evidence="2" id="KW-1185">Reference proteome</keyword>
<gene>
    <name evidence="1" type="ORF">J2Z19_004645</name>
</gene>
<sequence length="86" mass="9649">MHHHHSGHLAKNLDCAFSPAEIAMLQRVLDTACLAAAMPRSDDRADRLAKFIIGEFRSGTRSEAALCERAMWFERRSAPWSPTPTQ</sequence>
<protein>
    <submittedName>
        <fullName evidence="1">Uncharacterized protein</fullName>
    </submittedName>
</protein>
<dbReference type="EMBL" id="JAGGJR010000008">
    <property type="protein sequence ID" value="MBP1874912.1"/>
    <property type="molecule type" value="Genomic_DNA"/>
</dbReference>
<name>A0ACC5T1A6_ENSAD</name>
<accession>A0ACC5T1A6</accession>
<evidence type="ECO:0000313" key="2">
    <source>
        <dbReference type="Proteomes" id="UP000823773"/>
    </source>
</evidence>
<organism evidence="1 2">
    <name type="scientific">Ensifer adhaerens</name>
    <name type="common">Sinorhizobium morelense</name>
    <dbReference type="NCBI Taxonomy" id="106592"/>
    <lineage>
        <taxon>Bacteria</taxon>
        <taxon>Pseudomonadati</taxon>
        <taxon>Pseudomonadota</taxon>
        <taxon>Alphaproteobacteria</taxon>
        <taxon>Hyphomicrobiales</taxon>
        <taxon>Rhizobiaceae</taxon>
        <taxon>Sinorhizobium/Ensifer group</taxon>
        <taxon>Ensifer</taxon>
    </lineage>
</organism>
<proteinExistence type="predicted"/>
<comment type="caution">
    <text evidence="1">The sequence shown here is derived from an EMBL/GenBank/DDBJ whole genome shotgun (WGS) entry which is preliminary data.</text>
</comment>
<reference evidence="1" key="1">
    <citation type="submission" date="2021-03" db="EMBL/GenBank/DDBJ databases">
        <title>Genomic Encyclopedia of Type Strains, Phase IV (KMG-IV): sequencing the most valuable type-strain genomes for metagenomic binning, comparative biology and taxonomic classification.</title>
        <authorList>
            <person name="Goeker M."/>
        </authorList>
    </citation>
    <scope>NUCLEOTIDE SEQUENCE</scope>
    <source>
        <strain evidence="1">DSM 18131</strain>
    </source>
</reference>